<name>A0A8H3U8R2_VENIN</name>
<evidence type="ECO:0000313" key="11">
    <source>
        <dbReference type="Proteomes" id="UP000447873"/>
    </source>
</evidence>
<organism evidence="10 11">
    <name type="scientific">Venturia inaequalis</name>
    <name type="common">Apple scab fungus</name>
    <dbReference type="NCBI Taxonomy" id="5025"/>
    <lineage>
        <taxon>Eukaryota</taxon>
        <taxon>Fungi</taxon>
        <taxon>Dikarya</taxon>
        <taxon>Ascomycota</taxon>
        <taxon>Pezizomycotina</taxon>
        <taxon>Dothideomycetes</taxon>
        <taxon>Pleosporomycetidae</taxon>
        <taxon>Venturiales</taxon>
        <taxon>Venturiaceae</taxon>
        <taxon>Venturia</taxon>
    </lineage>
</organism>
<protein>
    <recommendedName>
        <fullName evidence="9">Core Histone H2A/H2B/H3 domain-containing protein</fullName>
    </recommendedName>
</protein>
<dbReference type="InterPro" id="IPR009072">
    <property type="entry name" value="Histone-fold"/>
</dbReference>
<dbReference type="CDD" id="cd22908">
    <property type="entry name" value="HFD_NFYC-like"/>
    <property type="match status" value="1"/>
</dbReference>
<dbReference type="InterPro" id="IPR007125">
    <property type="entry name" value="H2A/H2B/H3"/>
</dbReference>
<evidence type="ECO:0000256" key="7">
    <source>
        <dbReference type="ARBA" id="ARBA00038129"/>
    </source>
</evidence>
<evidence type="ECO:0000259" key="9">
    <source>
        <dbReference type="Pfam" id="PF00125"/>
    </source>
</evidence>
<feature type="region of interest" description="Disordered" evidence="8">
    <location>
        <begin position="1"/>
        <end position="35"/>
    </location>
</feature>
<dbReference type="GO" id="GO:0016602">
    <property type="term" value="C:CCAAT-binding factor complex"/>
    <property type="evidence" value="ECO:0007669"/>
    <property type="project" value="TreeGrafter"/>
</dbReference>
<evidence type="ECO:0000256" key="4">
    <source>
        <dbReference type="ARBA" id="ARBA00023159"/>
    </source>
</evidence>
<comment type="caution">
    <text evidence="10">The sequence shown here is derived from an EMBL/GenBank/DDBJ whole genome shotgun (WGS) entry which is preliminary data.</text>
</comment>
<keyword evidence="5" id="KW-0804">Transcription</keyword>
<dbReference type="GO" id="GO:0046982">
    <property type="term" value="F:protein heterodimerization activity"/>
    <property type="evidence" value="ECO:0007669"/>
    <property type="project" value="InterPro"/>
</dbReference>
<evidence type="ECO:0000256" key="3">
    <source>
        <dbReference type="ARBA" id="ARBA00023125"/>
    </source>
</evidence>
<sequence length="322" mass="35755">MNRTTQQAPVGQVQQSHPQQQAGGPRKYDGINGNPLYDQGAGGHYGACQKIALAGAAPSPEVFTGTWVNVSQGLSGQPQEILNVYWQNQVTRLETDEHDFKLHQLPLARIKKVMKADPEVKMISAEAPILFAKGCDIFITELTMRAWIHAEENKRRTLQRSDIASALAKSDMVRNNHNGIWLVNLLHLDVRLAEQFEFDFLIDIVPREEAASNRRSAGHAAQQSSAGAPLPQGAAVQQLGNHPPPAQQMHQQDYGMDPHMQGQFLQQQPLAQDPSAVPYPQYPQQTQMYPQDMGNMQMYGGYGMPPQQHGMPPQQPDVNEES</sequence>
<proteinExistence type="inferred from homology"/>
<dbReference type="AlphaFoldDB" id="A0A8H3U8R2"/>
<keyword evidence="4" id="KW-0010">Activator</keyword>
<evidence type="ECO:0000256" key="1">
    <source>
        <dbReference type="ARBA" id="ARBA00004123"/>
    </source>
</evidence>
<dbReference type="OrthoDB" id="1272441at2759"/>
<comment type="subcellular location">
    <subcellularLocation>
        <location evidence="1">Nucleus</location>
    </subcellularLocation>
</comment>
<dbReference type="EMBL" id="WNWS01000562">
    <property type="protein sequence ID" value="KAE9965807.1"/>
    <property type="molecule type" value="Genomic_DNA"/>
</dbReference>
<reference evidence="10 11" key="1">
    <citation type="submission" date="2018-12" db="EMBL/GenBank/DDBJ databases">
        <title>Venturia inaequalis Genome Resource.</title>
        <authorList>
            <person name="Lichtner F.J."/>
        </authorList>
    </citation>
    <scope>NUCLEOTIDE SEQUENCE [LARGE SCALE GENOMIC DNA]</scope>
    <source>
        <strain evidence="10 11">120213</strain>
    </source>
</reference>
<keyword evidence="6" id="KW-0539">Nucleus</keyword>
<dbReference type="Pfam" id="PF00125">
    <property type="entry name" value="Histone"/>
    <property type="match status" value="1"/>
</dbReference>
<evidence type="ECO:0000256" key="5">
    <source>
        <dbReference type="ARBA" id="ARBA00023163"/>
    </source>
</evidence>
<evidence type="ECO:0000256" key="8">
    <source>
        <dbReference type="SAM" id="MobiDB-lite"/>
    </source>
</evidence>
<dbReference type="PANTHER" id="PTHR10252">
    <property type="entry name" value="HISTONE-LIKE TRANSCRIPTION FACTOR CCAAT-RELATED"/>
    <property type="match status" value="1"/>
</dbReference>
<dbReference type="Proteomes" id="UP000447873">
    <property type="component" value="Unassembled WGS sequence"/>
</dbReference>
<evidence type="ECO:0000313" key="10">
    <source>
        <dbReference type="EMBL" id="KAE9965807.1"/>
    </source>
</evidence>
<feature type="compositionally biased region" description="Low complexity" evidence="8">
    <location>
        <begin position="9"/>
        <end position="25"/>
    </location>
</feature>
<dbReference type="SUPFAM" id="SSF47113">
    <property type="entry name" value="Histone-fold"/>
    <property type="match status" value="1"/>
</dbReference>
<comment type="similarity">
    <text evidence="7">Belongs to the NFYC/HAP5 subunit family.</text>
</comment>
<feature type="compositionally biased region" description="Low complexity" evidence="8">
    <location>
        <begin position="218"/>
        <end position="228"/>
    </location>
</feature>
<keyword evidence="2" id="KW-0805">Transcription regulation</keyword>
<evidence type="ECO:0000256" key="2">
    <source>
        <dbReference type="ARBA" id="ARBA00023015"/>
    </source>
</evidence>
<evidence type="ECO:0000256" key="6">
    <source>
        <dbReference type="ARBA" id="ARBA00023242"/>
    </source>
</evidence>
<dbReference type="InterPro" id="IPR050568">
    <property type="entry name" value="Transcr_DNA_Rep_Reg"/>
</dbReference>
<feature type="domain" description="Core Histone H2A/H2B/H3" evidence="9">
    <location>
        <begin position="96"/>
        <end position="167"/>
    </location>
</feature>
<dbReference type="Gene3D" id="1.10.20.10">
    <property type="entry name" value="Histone, subunit A"/>
    <property type="match status" value="1"/>
</dbReference>
<feature type="compositionally biased region" description="Low complexity" evidence="8">
    <location>
        <begin position="273"/>
        <end position="312"/>
    </location>
</feature>
<keyword evidence="3" id="KW-0238">DNA-binding</keyword>
<dbReference type="GO" id="GO:0000978">
    <property type="term" value="F:RNA polymerase II cis-regulatory region sequence-specific DNA binding"/>
    <property type="evidence" value="ECO:0007669"/>
    <property type="project" value="TreeGrafter"/>
</dbReference>
<feature type="region of interest" description="Disordered" evidence="8">
    <location>
        <begin position="273"/>
        <end position="322"/>
    </location>
</feature>
<dbReference type="FunFam" id="1.10.20.10:FF:000017">
    <property type="entry name" value="Ccaat-binding factor complex subunit"/>
    <property type="match status" value="1"/>
</dbReference>
<dbReference type="PANTHER" id="PTHR10252:SF8">
    <property type="entry name" value="NUCLEAR TRANSCRIPTION FACTOR Y SUBUNIT GAMMA"/>
    <property type="match status" value="1"/>
</dbReference>
<gene>
    <name evidence="10" type="ORF">EG328_009394</name>
</gene>
<accession>A0A8H3U8R2</accession>
<dbReference type="GO" id="GO:0001228">
    <property type="term" value="F:DNA-binding transcription activator activity, RNA polymerase II-specific"/>
    <property type="evidence" value="ECO:0007669"/>
    <property type="project" value="TreeGrafter"/>
</dbReference>
<feature type="region of interest" description="Disordered" evidence="8">
    <location>
        <begin position="213"/>
        <end position="257"/>
    </location>
</feature>